<name>A0A1H2G490_9GAMM</name>
<evidence type="ECO:0000256" key="3">
    <source>
        <dbReference type="ARBA" id="ARBA00023163"/>
    </source>
</evidence>
<dbReference type="SMART" id="SM00422">
    <property type="entry name" value="HTH_MERR"/>
    <property type="match status" value="1"/>
</dbReference>
<sequence length="321" mass="35055">MSEFPLAAPGAPQPSRQDELYPIREVSRLTGVNPVTLRAWERRYGLIQPTRTDSGHRLYSLADIEAVRSILAWIERGVAVSKVGKILARSAAPEPPREARETPAYADIAAGEWGEWQARLRAAVAAFDDGQLERLYGQVFSTYPLAVAFQDVLLPVWQALLLRQDGFGQTSEWLFLDSFLRARVLQRLLLCRGQGEARVLLAPLPGHRHELELLVCGLLLAGSDLAVTPLGLGQPFDELPLICEKRQPQALVLFSHCPPDAELGRQLGRLSLAVDCPLALAGEVAELAGEGLSGTPVASLGSDGQLMPRRLRQLLAGRLDT</sequence>
<accession>A0A1H2G490</accession>
<evidence type="ECO:0000259" key="4">
    <source>
        <dbReference type="PROSITE" id="PS50937"/>
    </source>
</evidence>
<dbReference type="SUPFAM" id="SSF46955">
    <property type="entry name" value="Putative DNA-binding domain"/>
    <property type="match status" value="1"/>
</dbReference>
<evidence type="ECO:0000313" key="6">
    <source>
        <dbReference type="Proteomes" id="UP000243063"/>
    </source>
</evidence>
<dbReference type="AlphaFoldDB" id="A0A1H2G490"/>
<dbReference type="CDD" id="cd01104">
    <property type="entry name" value="HTH_MlrA-CarA"/>
    <property type="match status" value="1"/>
</dbReference>
<dbReference type="Proteomes" id="UP000243063">
    <property type="component" value="Chromosome I"/>
</dbReference>
<evidence type="ECO:0000256" key="2">
    <source>
        <dbReference type="ARBA" id="ARBA00023125"/>
    </source>
</evidence>
<dbReference type="GO" id="GO:0003677">
    <property type="term" value="F:DNA binding"/>
    <property type="evidence" value="ECO:0007669"/>
    <property type="project" value="UniProtKB-KW"/>
</dbReference>
<dbReference type="InterPro" id="IPR009061">
    <property type="entry name" value="DNA-bd_dom_put_sf"/>
</dbReference>
<dbReference type="InterPro" id="IPR047057">
    <property type="entry name" value="MerR_fam"/>
</dbReference>
<evidence type="ECO:0000313" key="5">
    <source>
        <dbReference type="EMBL" id="SDU14108.1"/>
    </source>
</evidence>
<gene>
    <name evidence="5" type="ORF">SAMN05216580_1567</name>
</gene>
<keyword evidence="3" id="KW-0804">Transcription</keyword>
<dbReference type="PROSITE" id="PS50937">
    <property type="entry name" value="HTH_MERR_2"/>
    <property type="match status" value="1"/>
</dbReference>
<feature type="domain" description="HTH merR-type" evidence="4">
    <location>
        <begin position="20"/>
        <end position="89"/>
    </location>
</feature>
<proteinExistence type="predicted"/>
<reference evidence="6" key="1">
    <citation type="submission" date="2016-10" db="EMBL/GenBank/DDBJ databases">
        <authorList>
            <person name="Varghese N."/>
            <person name="Submissions S."/>
        </authorList>
    </citation>
    <scope>NUCLEOTIDE SEQUENCE [LARGE SCALE GENOMIC DNA]</scope>
    <source>
        <strain evidence="6">CCTCC 2012022</strain>
    </source>
</reference>
<dbReference type="OrthoDB" id="9800334at2"/>
<evidence type="ECO:0000256" key="1">
    <source>
        <dbReference type="ARBA" id="ARBA00023015"/>
    </source>
</evidence>
<dbReference type="EMBL" id="LT629780">
    <property type="protein sequence ID" value="SDU14108.1"/>
    <property type="molecule type" value="Genomic_DNA"/>
</dbReference>
<dbReference type="STRING" id="1245526.SAMN05216580_1567"/>
<keyword evidence="2 5" id="KW-0238">DNA-binding</keyword>
<dbReference type="GO" id="GO:0003700">
    <property type="term" value="F:DNA-binding transcription factor activity"/>
    <property type="evidence" value="ECO:0007669"/>
    <property type="project" value="InterPro"/>
</dbReference>
<dbReference type="Gene3D" id="1.10.1660.10">
    <property type="match status" value="1"/>
</dbReference>
<organism evidence="5 6">
    <name type="scientific">Geopseudomonas guangdongensis</name>
    <dbReference type="NCBI Taxonomy" id="1245526"/>
    <lineage>
        <taxon>Bacteria</taxon>
        <taxon>Pseudomonadati</taxon>
        <taxon>Pseudomonadota</taxon>
        <taxon>Gammaproteobacteria</taxon>
        <taxon>Pseudomonadales</taxon>
        <taxon>Pseudomonadaceae</taxon>
        <taxon>Geopseudomonas</taxon>
    </lineage>
</organism>
<dbReference type="InterPro" id="IPR000551">
    <property type="entry name" value="MerR-type_HTH_dom"/>
</dbReference>
<keyword evidence="1" id="KW-0805">Transcription regulation</keyword>
<keyword evidence="6" id="KW-1185">Reference proteome</keyword>
<dbReference type="RefSeq" id="WP_090213400.1">
    <property type="nucleotide sequence ID" value="NZ_LT629780.1"/>
</dbReference>
<dbReference type="Gene3D" id="3.40.50.280">
    <property type="entry name" value="Cobalamin-binding domain"/>
    <property type="match status" value="1"/>
</dbReference>
<protein>
    <submittedName>
        <fullName evidence="5">DNA-binding transcriptional regulator, MerR family</fullName>
    </submittedName>
</protein>
<dbReference type="Pfam" id="PF13411">
    <property type="entry name" value="MerR_1"/>
    <property type="match status" value="1"/>
</dbReference>
<dbReference type="PANTHER" id="PTHR30204">
    <property type="entry name" value="REDOX-CYCLING DRUG-SENSING TRANSCRIPTIONAL ACTIVATOR SOXR"/>
    <property type="match status" value="1"/>
</dbReference>
<dbReference type="PANTHER" id="PTHR30204:SF67">
    <property type="entry name" value="HTH-TYPE TRANSCRIPTIONAL REGULATOR MLRA-RELATED"/>
    <property type="match status" value="1"/>
</dbReference>